<evidence type="ECO:0000256" key="7">
    <source>
        <dbReference type="ARBA" id="ARBA00016139"/>
    </source>
</evidence>
<evidence type="ECO:0000313" key="22">
    <source>
        <dbReference type="Proteomes" id="UP000000422"/>
    </source>
</evidence>
<evidence type="ECO:0000256" key="15">
    <source>
        <dbReference type="ARBA" id="ARBA00023264"/>
    </source>
</evidence>
<dbReference type="PANTHER" id="PTHR10434:SF59">
    <property type="entry name" value="1-ACYL-SN-GLYCEROL-3-PHOSPHATE ACYLTRANSFERASE"/>
    <property type="match status" value="1"/>
</dbReference>
<evidence type="ECO:0000256" key="8">
    <source>
        <dbReference type="ARBA" id="ARBA00022475"/>
    </source>
</evidence>
<dbReference type="CDD" id="cd07989">
    <property type="entry name" value="LPLAT_AGPAT-like"/>
    <property type="match status" value="1"/>
</dbReference>
<accession>Q7M9X8</accession>
<evidence type="ECO:0000256" key="12">
    <source>
        <dbReference type="ARBA" id="ARBA00023098"/>
    </source>
</evidence>
<dbReference type="GO" id="GO:0005886">
    <property type="term" value="C:plasma membrane"/>
    <property type="evidence" value="ECO:0007669"/>
    <property type="project" value="UniProtKB-SubCell"/>
</dbReference>
<keyword evidence="10" id="KW-0997">Cell inner membrane</keyword>
<dbReference type="AlphaFoldDB" id="Q7M9X8"/>
<evidence type="ECO:0000313" key="21">
    <source>
        <dbReference type="EMBL" id="CAE09734.1"/>
    </source>
</evidence>
<dbReference type="HOGENOM" id="CLU_027938_6_3_7"/>
<dbReference type="GO" id="GO:0016024">
    <property type="term" value="P:CDP-diacylglycerol biosynthetic process"/>
    <property type="evidence" value="ECO:0007669"/>
    <property type="project" value="UniProtKB-UniPathway"/>
</dbReference>
<comment type="function">
    <text evidence="17">Converts lysophosphatidic acid (LPA) into phosphatidic acid by incorporating acyl moiety at the 2 position.</text>
</comment>
<keyword evidence="9 18" id="KW-0444">Lipid biosynthesis</keyword>
<organism evidence="21 22">
    <name type="scientific">Wolinella succinogenes (strain ATCC 29543 / DSM 1740 / CCUG 13145 / JCM 31913 / LMG 7466 / NCTC 11488 / FDC 602W)</name>
    <name type="common">Vibrio succinogenes</name>
    <dbReference type="NCBI Taxonomy" id="273121"/>
    <lineage>
        <taxon>Bacteria</taxon>
        <taxon>Pseudomonadati</taxon>
        <taxon>Campylobacterota</taxon>
        <taxon>Epsilonproteobacteria</taxon>
        <taxon>Campylobacterales</taxon>
        <taxon>Helicobacteraceae</taxon>
        <taxon>Wolinella</taxon>
    </lineage>
</organism>
<comment type="pathway">
    <text evidence="3">Phospholipid metabolism; CDP-diacylglycerol biosynthesis; CDP-diacylglycerol from sn-glycerol 3-phosphate: step 2/3.</text>
</comment>
<evidence type="ECO:0000256" key="6">
    <source>
        <dbReference type="ARBA" id="ARBA00013211"/>
    </source>
</evidence>
<keyword evidence="22" id="KW-1185">Reference proteome</keyword>
<keyword evidence="19" id="KW-1133">Transmembrane helix</keyword>
<evidence type="ECO:0000256" key="14">
    <source>
        <dbReference type="ARBA" id="ARBA00023209"/>
    </source>
</evidence>
<comment type="subcellular location">
    <subcellularLocation>
        <location evidence="2">Cell inner membrane</location>
        <topology evidence="2">Peripheral membrane protein</topology>
    </subcellularLocation>
</comment>
<reference evidence="21 22" key="1">
    <citation type="journal article" date="2003" name="Proc. Natl. Acad. Sci. U.S.A.">
        <title>Complete genome sequence and analysis of Wolinella succinogenes.</title>
        <authorList>
            <person name="Baar C."/>
            <person name="Eppinger M."/>
            <person name="Raddatz G."/>
            <person name="Simon JM."/>
            <person name="Lanz C."/>
            <person name="Klimmek O."/>
            <person name="Nandakumar R."/>
            <person name="Gross R."/>
            <person name="Rosinus A."/>
            <person name="Keller H."/>
            <person name="Jagtap P."/>
            <person name="Linke B."/>
            <person name="Meyer F."/>
            <person name="Lederer H."/>
            <person name="Schuster S.C."/>
        </authorList>
    </citation>
    <scope>NUCLEOTIDE SEQUENCE [LARGE SCALE GENOMIC DNA]</scope>
    <source>
        <strain evidence="22">ATCC 29543 / DSM 1740 / CCUG 13145 / JCM 31913 / LMG 7466 / NCTC 11488 / FDC 602W</strain>
    </source>
</reference>
<evidence type="ECO:0000256" key="19">
    <source>
        <dbReference type="SAM" id="Phobius"/>
    </source>
</evidence>
<keyword evidence="16 18" id="KW-0012">Acyltransferase</keyword>
<evidence type="ECO:0000256" key="1">
    <source>
        <dbReference type="ARBA" id="ARBA00001141"/>
    </source>
</evidence>
<feature type="domain" description="Phospholipid/glycerol acyltransferase" evidence="20">
    <location>
        <begin position="61"/>
        <end position="176"/>
    </location>
</feature>
<keyword evidence="19" id="KW-0812">Transmembrane</keyword>
<evidence type="ECO:0000256" key="16">
    <source>
        <dbReference type="ARBA" id="ARBA00023315"/>
    </source>
</evidence>
<keyword evidence="12 18" id="KW-0443">Lipid metabolism</keyword>
<protein>
    <recommendedName>
        <fullName evidence="7 18">1-acyl-sn-glycerol-3-phosphate acyltransferase</fullName>
        <ecNumber evidence="6 18">2.3.1.51</ecNumber>
    </recommendedName>
</protein>
<dbReference type="KEGG" id="wsu:WS0603"/>
<dbReference type="Pfam" id="PF01553">
    <property type="entry name" value="Acyltransferase"/>
    <property type="match status" value="1"/>
</dbReference>
<evidence type="ECO:0000256" key="5">
    <source>
        <dbReference type="ARBA" id="ARBA00008655"/>
    </source>
</evidence>
<dbReference type="GO" id="GO:0003841">
    <property type="term" value="F:1-acylglycerol-3-phosphate O-acyltransferase activity"/>
    <property type="evidence" value="ECO:0007669"/>
    <property type="project" value="UniProtKB-UniRule"/>
</dbReference>
<evidence type="ECO:0000256" key="13">
    <source>
        <dbReference type="ARBA" id="ARBA00023136"/>
    </source>
</evidence>
<comment type="catalytic activity">
    <reaction evidence="1 18">
        <text>a 1-acyl-sn-glycero-3-phosphate + an acyl-CoA = a 1,2-diacyl-sn-glycero-3-phosphate + CoA</text>
        <dbReference type="Rhea" id="RHEA:19709"/>
        <dbReference type="ChEBI" id="CHEBI:57287"/>
        <dbReference type="ChEBI" id="CHEBI:57970"/>
        <dbReference type="ChEBI" id="CHEBI:58342"/>
        <dbReference type="ChEBI" id="CHEBI:58608"/>
        <dbReference type="EC" id="2.3.1.51"/>
    </reaction>
</comment>
<dbReference type="PANTHER" id="PTHR10434">
    <property type="entry name" value="1-ACYL-SN-GLYCEROL-3-PHOSPHATE ACYLTRANSFERASE"/>
    <property type="match status" value="1"/>
</dbReference>
<evidence type="ECO:0000256" key="17">
    <source>
        <dbReference type="ARBA" id="ARBA00037183"/>
    </source>
</evidence>
<evidence type="ECO:0000256" key="9">
    <source>
        <dbReference type="ARBA" id="ARBA00022516"/>
    </source>
</evidence>
<keyword evidence="8" id="KW-1003">Cell membrane</keyword>
<dbReference type="UniPathway" id="UPA00557">
    <property type="reaction ID" value="UER00613"/>
</dbReference>
<evidence type="ECO:0000256" key="3">
    <source>
        <dbReference type="ARBA" id="ARBA00004728"/>
    </source>
</evidence>
<comment type="similarity">
    <text evidence="5 18">Belongs to the 1-acyl-sn-glycerol-3-phosphate acyltransferase family.</text>
</comment>
<dbReference type="Proteomes" id="UP000000422">
    <property type="component" value="Chromosome"/>
</dbReference>
<evidence type="ECO:0000256" key="10">
    <source>
        <dbReference type="ARBA" id="ARBA00022519"/>
    </source>
</evidence>
<keyword evidence="13 19" id="KW-0472">Membrane</keyword>
<dbReference type="GO" id="GO:0006654">
    <property type="term" value="P:phosphatidic acid biosynthetic process"/>
    <property type="evidence" value="ECO:0007669"/>
    <property type="project" value="TreeGrafter"/>
</dbReference>
<evidence type="ECO:0000256" key="11">
    <source>
        <dbReference type="ARBA" id="ARBA00022679"/>
    </source>
</evidence>
<dbReference type="InterPro" id="IPR004552">
    <property type="entry name" value="AGP_acyltrans"/>
</dbReference>
<dbReference type="EMBL" id="BX571658">
    <property type="protein sequence ID" value="CAE09734.1"/>
    <property type="molecule type" value="Genomic_DNA"/>
</dbReference>
<dbReference type="STRING" id="273121.WS0603"/>
<keyword evidence="14 18" id="KW-0594">Phospholipid biosynthesis</keyword>
<gene>
    <name evidence="21" type="primary">PLSC</name>
    <name evidence="21" type="ordered locus">WS0603</name>
</gene>
<evidence type="ECO:0000256" key="18">
    <source>
        <dbReference type="RuleBase" id="RU361267"/>
    </source>
</evidence>
<keyword evidence="11 18" id="KW-0808">Transferase</keyword>
<comment type="domain">
    <text evidence="18">The HXXXXD motif is essential for acyltransferase activity and may constitute the binding site for the phosphate moiety of the glycerol-3-phosphate.</text>
</comment>
<dbReference type="SUPFAM" id="SSF69593">
    <property type="entry name" value="Glycerol-3-phosphate (1)-acyltransferase"/>
    <property type="match status" value="1"/>
</dbReference>
<keyword evidence="15 18" id="KW-1208">Phospholipid metabolism</keyword>
<evidence type="ECO:0000259" key="20">
    <source>
        <dbReference type="SMART" id="SM00563"/>
    </source>
</evidence>
<evidence type="ECO:0000256" key="2">
    <source>
        <dbReference type="ARBA" id="ARBA00004417"/>
    </source>
</evidence>
<dbReference type="eggNOG" id="COG0204">
    <property type="taxonomic scope" value="Bacteria"/>
</dbReference>
<dbReference type="SMART" id="SM00563">
    <property type="entry name" value="PlsC"/>
    <property type="match status" value="1"/>
</dbReference>
<evidence type="ECO:0000256" key="4">
    <source>
        <dbReference type="ARBA" id="ARBA00005189"/>
    </source>
</evidence>
<feature type="transmembrane region" description="Helical" evidence="19">
    <location>
        <begin position="6"/>
        <end position="26"/>
    </location>
</feature>
<sequence>MKKIRGLLAFAFILLVIPFMIALLYLRPAKGRAIRQACAKLFVRFLGLRVDLVGELDPSAKMIMLNHQSFLDVIFMEAIHPKDLCWIAKKELGKTPLYGHALKAPRMILINREDKKGLLFLLKETKERLEKNRVLAIFPEGTRSKGGERFLPFKSGAKVLAEKFHLPIQPIVVVGTRSIFDLAKLSVGGGKARFIALPTRSPLSSPSWYEEMREEMQQRYKEELLSLSI</sequence>
<comment type="pathway">
    <text evidence="4">Lipid metabolism.</text>
</comment>
<dbReference type="EC" id="2.3.1.51" evidence="6 18"/>
<dbReference type="NCBIfam" id="TIGR00530">
    <property type="entry name" value="AGP_acyltrn"/>
    <property type="match status" value="1"/>
</dbReference>
<name>Q7M9X8_WOLSU</name>
<dbReference type="InterPro" id="IPR002123">
    <property type="entry name" value="Plipid/glycerol_acylTrfase"/>
</dbReference>
<dbReference type="RefSeq" id="WP_011138534.1">
    <property type="nucleotide sequence ID" value="NC_005090.1"/>
</dbReference>
<proteinExistence type="inferred from homology"/>